<comment type="caution">
    <text evidence="7">The sequence shown here is derived from an EMBL/GenBank/DDBJ whole genome shotgun (WGS) entry which is preliminary data.</text>
</comment>
<evidence type="ECO:0000256" key="3">
    <source>
        <dbReference type="ARBA" id="ARBA00023098"/>
    </source>
</evidence>
<dbReference type="GO" id="GO:0035336">
    <property type="term" value="P:long-chain fatty-acyl-CoA metabolic process"/>
    <property type="evidence" value="ECO:0007669"/>
    <property type="project" value="TreeGrafter"/>
</dbReference>
<evidence type="ECO:0000313" key="8">
    <source>
        <dbReference type="Proteomes" id="UP001237642"/>
    </source>
</evidence>
<dbReference type="GO" id="GO:0080019">
    <property type="term" value="F:alcohol-forming very long-chain fatty acyl-CoA reductase activity"/>
    <property type="evidence" value="ECO:0007669"/>
    <property type="project" value="InterPro"/>
</dbReference>
<comment type="function">
    <text evidence="4">Catalyzes the reduction of fatty acyl-CoA to fatty alcohols.</text>
</comment>
<comment type="catalytic activity">
    <reaction evidence="4">
        <text>a long-chain fatty acyl-CoA + 2 NADPH + 2 H(+) = a long-chain primary fatty alcohol + 2 NADP(+) + CoA</text>
        <dbReference type="Rhea" id="RHEA:52716"/>
        <dbReference type="ChEBI" id="CHEBI:15378"/>
        <dbReference type="ChEBI" id="CHEBI:57287"/>
        <dbReference type="ChEBI" id="CHEBI:57783"/>
        <dbReference type="ChEBI" id="CHEBI:58349"/>
        <dbReference type="ChEBI" id="CHEBI:77396"/>
        <dbReference type="ChEBI" id="CHEBI:83139"/>
        <dbReference type="EC" id="1.2.1.84"/>
    </reaction>
</comment>
<feature type="domain" description="Fatty acyl-CoA reductase C-terminal" evidence="5">
    <location>
        <begin position="231"/>
        <end position="301"/>
    </location>
</feature>
<reference evidence="7" key="2">
    <citation type="submission" date="2023-05" db="EMBL/GenBank/DDBJ databases">
        <authorList>
            <person name="Schelkunov M.I."/>
        </authorList>
    </citation>
    <scope>NUCLEOTIDE SEQUENCE</scope>
    <source>
        <strain evidence="7">Hsosn_3</strain>
        <tissue evidence="7">Leaf</tissue>
    </source>
</reference>
<dbReference type="PANTHER" id="PTHR11011:SF45">
    <property type="entry name" value="FATTY ACYL-COA REDUCTASE CG8306-RELATED"/>
    <property type="match status" value="1"/>
</dbReference>
<organism evidence="7 8">
    <name type="scientific">Heracleum sosnowskyi</name>
    <dbReference type="NCBI Taxonomy" id="360622"/>
    <lineage>
        <taxon>Eukaryota</taxon>
        <taxon>Viridiplantae</taxon>
        <taxon>Streptophyta</taxon>
        <taxon>Embryophyta</taxon>
        <taxon>Tracheophyta</taxon>
        <taxon>Spermatophyta</taxon>
        <taxon>Magnoliopsida</taxon>
        <taxon>eudicotyledons</taxon>
        <taxon>Gunneridae</taxon>
        <taxon>Pentapetalae</taxon>
        <taxon>asterids</taxon>
        <taxon>campanulids</taxon>
        <taxon>Apiales</taxon>
        <taxon>Apiaceae</taxon>
        <taxon>Apioideae</taxon>
        <taxon>apioid superclade</taxon>
        <taxon>Tordylieae</taxon>
        <taxon>Tordyliinae</taxon>
        <taxon>Heracleum</taxon>
    </lineage>
</organism>
<dbReference type="InterPro" id="IPR013120">
    <property type="entry name" value="FAR_NAD-bd"/>
</dbReference>
<dbReference type="CDD" id="cd09071">
    <property type="entry name" value="FAR_C"/>
    <property type="match status" value="1"/>
</dbReference>
<name>A0AAD8HJK6_9APIA</name>
<keyword evidence="3 4" id="KW-0443">Lipid metabolism</keyword>
<dbReference type="PANTHER" id="PTHR11011">
    <property type="entry name" value="MALE STERILITY PROTEIN 2-RELATED"/>
    <property type="match status" value="1"/>
</dbReference>
<evidence type="ECO:0000256" key="1">
    <source>
        <dbReference type="ARBA" id="ARBA00005928"/>
    </source>
</evidence>
<protein>
    <recommendedName>
        <fullName evidence="4">Fatty acyl-CoA reductase</fullName>
        <ecNumber evidence="4">1.2.1.84</ecNumber>
    </recommendedName>
</protein>
<accession>A0AAD8HJK6</accession>
<evidence type="ECO:0000259" key="5">
    <source>
        <dbReference type="Pfam" id="PF03015"/>
    </source>
</evidence>
<feature type="domain" description="Thioester reductase (TE)" evidence="6">
    <location>
        <begin position="22"/>
        <end position="162"/>
    </location>
</feature>
<dbReference type="EC" id="1.2.1.84" evidence="4"/>
<proteinExistence type="inferred from homology"/>
<keyword evidence="4" id="KW-0521">NADP</keyword>
<dbReference type="Proteomes" id="UP001237642">
    <property type="component" value="Unassembled WGS sequence"/>
</dbReference>
<keyword evidence="4" id="KW-0560">Oxidoreductase</keyword>
<gene>
    <name evidence="7" type="ORF">POM88_042953</name>
</gene>
<dbReference type="GO" id="GO:0102965">
    <property type="term" value="F:alcohol-forming long-chain fatty acyl-CoA reductase activity"/>
    <property type="evidence" value="ECO:0007669"/>
    <property type="project" value="UniProtKB-EC"/>
</dbReference>
<dbReference type="InterPro" id="IPR036291">
    <property type="entry name" value="NAD(P)-bd_dom_sf"/>
</dbReference>
<dbReference type="SUPFAM" id="SSF51735">
    <property type="entry name" value="NAD(P)-binding Rossmann-fold domains"/>
    <property type="match status" value="1"/>
</dbReference>
<comment type="similarity">
    <text evidence="1 4">Belongs to the fatty acyl-CoA reductase family.</text>
</comment>
<evidence type="ECO:0000256" key="2">
    <source>
        <dbReference type="ARBA" id="ARBA00022516"/>
    </source>
</evidence>
<dbReference type="EMBL" id="JAUIZM010000009">
    <property type="protein sequence ID" value="KAK1367392.1"/>
    <property type="molecule type" value="Genomic_DNA"/>
</dbReference>
<evidence type="ECO:0000313" key="7">
    <source>
        <dbReference type="EMBL" id="KAK1367392.1"/>
    </source>
</evidence>
<dbReference type="Pfam" id="PF03015">
    <property type="entry name" value="Sterile"/>
    <property type="match status" value="1"/>
</dbReference>
<keyword evidence="8" id="KW-1185">Reference proteome</keyword>
<dbReference type="GO" id="GO:0010345">
    <property type="term" value="P:suberin biosynthetic process"/>
    <property type="evidence" value="ECO:0007669"/>
    <property type="project" value="TreeGrafter"/>
</dbReference>
<dbReference type="InterPro" id="IPR033640">
    <property type="entry name" value="FAR_C"/>
</dbReference>
<dbReference type="Gene3D" id="3.40.50.720">
    <property type="entry name" value="NAD(P)-binding Rossmann-like Domain"/>
    <property type="match status" value="1"/>
</dbReference>
<sequence length="302" mass="34785">MEHFMKHLSEGKIIEESFGKGHHVASSAFKNEAQHKHVDGLDIEAEINLAFEMKELFKENDQKLKALGMSRAHKYGWPNTYSFTKAMGEMVVEDTKGHLPVIIIRPSVIESTLKEPFPGWIEGNKMLDPFFLLYGKGKLPGFYINPDMVVDVVPADVVVNSILAAIAKHGREETDMVYQHFRLNPCIDKKENPIHVSPYKLFTSLEALLSAIMNTDGNEKISPRKELIRRKAREHINYMADLYHHYSFFGGRFDNNKVEKLIKCLSDEERKEFGFDVSSIDWKDYFISVHFTGIRKHVLKEL</sequence>
<dbReference type="Pfam" id="PF07993">
    <property type="entry name" value="NAD_binding_4"/>
    <property type="match status" value="1"/>
</dbReference>
<dbReference type="AlphaFoldDB" id="A0AAD8HJK6"/>
<evidence type="ECO:0000259" key="6">
    <source>
        <dbReference type="Pfam" id="PF07993"/>
    </source>
</evidence>
<dbReference type="InterPro" id="IPR026055">
    <property type="entry name" value="FAR"/>
</dbReference>
<reference evidence="7" key="1">
    <citation type="submission" date="2023-02" db="EMBL/GenBank/DDBJ databases">
        <title>Genome of toxic invasive species Heracleum sosnowskyi carries increased number of genes despite the absence of recent whole-genome duplications.</title>
        <authorList>
            <person name="Schelkunov M."/>
            <person name="Shtratnikova V."/>
            <person name="Makarenko M."/>
            <person name="Klepikova A."/>
            <person name="Omelchenko D."/>
            <person name="Novikova G."/>
            <person name="Obukhova E."/>
            <person name="Bogdanov V."/>
            <person name="Penin A."/>
            <person name="Logacheva M."/>
        </authorList>
    </citation>
    <scope>NUCLEOTIDE SEQUENCE</scope>
    <source>
        <strain evidence="7">Hsosn_3</strain>
        <tissue evidence="7">Leaf</tissue>
    </source>
</reference>
<keyword evidence="2 4" id="KW-0444">Lipid biosynthesis</keyword>
<evidence type="ECO:0000256" key="4">
    <source>
        <dbReference type="RuleBase" id="RU363097"/>
    </source>
</evidence>